<name>A0A067P7L8_PLEO1</name>
<feature type="non-terminal residue" evidence="8">
    <location>
        <position position="86"/>
    </location>
</feature>
<sequence length="86" mass="9447">YESLSPIRKLVLLGVFCSAQFFDVFNASAVLVSLPSVKDLHFAPGTLQWILSAYTLTFASFMLIAGTLSDIFHPKPIFCLGFLFVG</sequence>
<dbReference type="GO" id="GO:0022857">
    <property type="term" value="F:transmembrane transporter activity"/>
    <property type="evidence" value="ECO:0007669"/>
    <property type="project" value="InterPro"/>
</dbReference>
<reference evidence="9" key="1">
    <citation type="journal article" date="2014" name="Proc. Natl. Acad. Sci. U.S.A.">
        <title>Extensive sampling of basidiomycete genomes demonstrates inadequacy of the white-rot/brown-rot paradigm for wood decay fungi.</title>
        <authorList>
            <person name="Riley R."/>
            <person name="Salamov A.A."/>
            <person name="Brown D.W."/>
            <person name="Nagy L.G."/>
            <person name="Floudas D."/>
            <person name="Held B.W."/>
            <person name="Levasseur A."/>
            <person name="Lombard V."/>
            <person name="Morin E."/>
            <person name="Otillar R."/>
            <person name="Lindquist E.A."/>
            <person name="Sun H."/>
            <person name="LaButti K.M."/>
            <person name="Schmutz J."/>
            <person name="Jabbour D."/>
            <person name="Luo H."/>
            <person name="Baker S.E."/>
            <person name="Pisabarro A.G."/>
            <person name="Walton J.D."/>
            <person name="Blanchette R.A."/>
            <person name="Henrissat B."/>
            <person name="Martin F."/>
            <person name="Cullen D."/>
            <person name="Hibbett D.S."/>
            <person name="Grigoriev I.V."/>
        </authorList>
    </citation>
    <scope>NUCLEOTIDE SEQUENCE [LARGE SCALE GENOMIC DNA]</scope>
    <source>
        <strain evidence="9">PC15</strain>
    </source>
</reference>
<dbReference type="PANTHER" id="PTHR42718">
    <property type="entry name" value="MAJOR FACILITATOR SUPERFAMILY MULTIDRUG TRANSPORTER MFSC"/>
    <property type="match status" value="1"/>
</dbReference>
<proteinExistence type="predicted"/>
<dbReference type="Proteomes" id="UP000027073">
    <property type="component" value="Unassembled WGS sequence"/>
</dbReference>
<dbReference type="OrthoDB" id="440755at2759"/>
<dbReference type="STRING" id="1137138.A0A067P7L8"/>
<dbReference type="InterPro" id="IPR020846">
    <property type="entry name" value="MFS_dom"/>
</dbReference>
<dbReference type="PANTHER" id="PTHR42718:SF9">
    <property type="entry name" value="MAJOR FACILITATOR SUPERFAMILY MULTIDRUG TRANSPORTER MFSC"/>
    <property type="match status" value="1"/>
</dbReference>
<dbReference type="HOGENOM" id="CLU_000960_10_9_1"/>
<dbReference type="VEuPathDB" id="FungiDB:PLEOSDRAFT_1024998"/>
<evidence type="ECO:0000256" key="5">
    <source>
        <dbReference type="ARBA" id="ARBA00023136"/>
    </source>
</evidence>
<dbReference type="EMBL" id="KL198005">
    <property type="protein sequence ID" value="KDQ32412.1"/>
    <property type="molecule type" value="Genomic_DNA"/>
</dbReference>
<evidence type="ECO:0000256" key="3">
    <source>
        <dbReference type="ARBA" id="ARBA00022692"/>
    </source>
</evidence>
<dbReference type="Pfam" id="PF07690">
    <property type="entry name" value="MFS_1"/>
    <property type="match status" value="1"/>
</dbReference>
<dbReference type="AlphaFoldDB" id="A0A067P7L8"/>
<dbReference type="GO" id="GO:0016020">
    <property type="term" value="C:membrane"/>
    <property type="evidence" value="ECO:0007669"/>
    <property type="project" value="UniProtKB-SubCell"/>
</dbReference>
<evidence type="ECO:0000256" key="6">
    <source>
        <dbReference type="SAM" id="Phobius"/>
    </source>
</evidence>
<evidence type="ECO:0000313" key="9">
    <source>
        <dbReference type="Proteomes" id="UP000027073"/>
    </source>
</evidence>
<keyword evidence="2" id="KW-0813">Transport</keyword>
<evidence type="ECO:0000256" key="1">
    <source>
        <dbReference type="ARBA" id="ARBA00004141"/>
    </source>
</evidence>
<keyword evidence="5 6" id="KW-0472">Membrane</keyword>
<dbReference type="InterPro" id="IPR036259">
    <property type="entry name" value="MFS_trans_sf"/>
</dbReference>
<dbReference type="PROSITE" id="PS50850">
    <property type="entry name" value="MFS"/>
    <property type="match status" value="1"/>
</dbReference>
<feature type="domain" description="Major facilitator superfamily (MFS) profile" evidence="7">
    <location>
        <begin position="12"/>
        <end position="86"/>
    </location>
</feature>
<dbReference type="InParanoid" id="A0A067P7L8"/>
<feature type="non-terminal residue" evidence="8">
    <location>
        <position position="1"/>
    </location>
</feature>
<dbReference type="InterPro" id="IPR011701">
    <property type="entry name" value="MFS"/>
</dbReference>
<keyword evidence="3 6" id="KW-0812">Transmembrane</keyword>
<feature type="transmembrane region" description="Helical" evidence="6">
    <location>
        <begin position="12"/>
        <end position="34"/>
    </location>
</feature>
<evidence type="ECO:0000313" key="8">
    <source>
        <dbReference type="EMBL" id="KDQ32412.1"/>
    </source>
</evidence>
<evidence type="ECO:0000256" key="4">
    <source>
        <dbReference type="ARBA" id="ARBA00022989"/>
    </source>
</evidence>
<evidence type="ECO:0000259" key="7">
    <source>
        <dbReference type="PROSITE" id="PS50850"/>
    </source>
</evidence>
<keyword evidence="4 6" id="KW-1133">Transmembrane helix</keyword>
<dbReference type="SUPFAM" id="SSF103473">
    <property type="entry name" value="MFS general substrate transporter"/>
    <property type="match status" value="1"/>
</dbReference>
<feature type="transmembrane region" description="Helical" evidence="6">
    <location>
        <begin position="46"/>
        <end position="68"/>
    </location>
</feature>
<gene>
    <name evidence="8" type="ORF">PLEOSDRAFT_1024998</name>
</gene>
<organism evidence="8 9">
    <name type="scientific">Pleurotus ostreatus (strain PC15)</name>
    <name type="common">Oyster mushroom</name>
    <dbReference type="NCBI Taxonomy" id="1137138"/>
    <lineage>
        <taxon>Eukaryota</taxon>
        <taxon>Fungi</taxon>
        <taxon>Dikarya</taxon>
        <taxon>Basidiomycota</taxon>
        <taxon>Agaricomycotina</taxon>
        <taxon>Agaricomycetes</taxon>
        <taxon>Agaricomycetidae</taxon>
        <taxon>Agaricales</taxon>
        <taxon>Pleurotineae</taxon>
        <taxon>Pleurotaceae</taxon>
        <taxon>Pleurotus</taxon>
    </lineage>
</organism>
<accession>A0A067P7L8</accession>
<evidence type="ECO:0000256" key="2">
    <source>
        <dbReference type="ARBA" id="ARBA00022448"/>
    </source>
</evidence>
<protein>
    <recommendedName>
        <fullName evidence="7">Major facilitator superfamily (MFS) profile domain-containing protein</fullName>
    </recommendedName>
</protein>
<dbReference type="Gene3D" id="1.20.1720.10">
    <property type="entry name" value="Multidrug resistance protein D"/>
    <property type="match status" value="1"/>
</dbReference>
<comment type="subcellular location">
    <subcellularLocation>
        <location evidence="1">Membrane</location>
        <topology evidence="1">Multi-pass membrane protein</topology>
    </subcellularLocation>
</comment>